<evidence type="ECO:0000313" key="3">
    <source>
        <dbReference type="Proteomes" id="UP000265663"/>
    </source>
</evidence>
<proteinExistence type="predicted"/>
<accession>A0A3M7LZZ2</accession>
<evidence type="ECO:0000256" key="1">
    <source>
        <dbReference type="SAM" id="MobiDB-lite"/>
    </source>
</evidence>
<protein>
    <submittedName>
        <fullName evidence="2">Uncharacterized protein</fullName>
    </submittedName>
</protein>
<reference evidence="2 3" key="1">
    <citation type="journal article" date="2014" name="PLoS ONE">
        <title>De novo Genome Assembly of the Fungal Plant Pathogen Pyrenophora semeniperda.</title>
        <authorList>
            <person name="Soliai M.M."/>
            <person name="Meyer S.E."/>
            <person name="Udall J.A."/>
            <person name="Elzinga D.E."/>
            <person name="Hermansen R.A."/>
            <person name="Bodily P.M."/>
            <person name="Hart A.A."/>
            <person name="Coleman C.E."/>
        </authorList>
    </citation>
    <scope>NUCLEOTIDE SEQUENCE [LARGE SCALE GENOMIC DNA]</scope>
    <source>
        <strain evidence="2 3">CCB06</strain>
        <tissue evidence="2">Mycelium</tissue>
    </source>
</reference>
<dbReference type="EMBL" id="KE747812">
    <property type="protein sequence ID" value="RMZ67781.1"/>
    <property type="molecule type" value="Genomic_DNA"/>
</dbReference>
<name>A0A3M7LZZ2_9PLEO</name>
<keyword evidence="3" id="KW-1185">Reference proteome</keyword>
<organism evidence="2 3">
    <name type="scientific">Pyrenophora seminiperda CCB06</name>
    <dbReference type="NCBI Taxonomy" id="1302712"/>
    <lineage>
        <taxon>Eukaryota</taxon>
        <taxon>Fungi</taxon>
        <taxon>Dikarya</taxon>
        <taxon>Ascomycota</taxon>
        <taxon>Pezizomycotina</taxon>
        <taxon>Dothideomycetes</taxon>
        <taxon>Pleosporomycetidae</taxon>
        <taxon>Pleosporales</taxon>
        <taxon>Pleosporineae</taxon>
        <taxon>Pleosporaceae</taxon>
        <taxon>Pyrenophora</taxon>
    </lineage>
</organism>
<dbReference type="AlphaFoldDB" id="A0A3M7LZZ2"/>
<evidence type="ECO:0000313" key="2">
    <source>
        <dbReference type="EMBL" id="RMZ67781.1"/>
    </source>
</evidence>
<gene>
    <name evidence="2" type="ORF">GMOD_00010423</name>
</gene>
<sequence length="64" mass="7369">MQREHDDDARVKRPHGRAVVVKLLATQMRQRLALAVHSRHEHVKRHLHDAEGRRNPHSSGPLCA</sequence>
<dbReference type="Proteomes" id="UP000265663">
    <property type="component" value="Unassembled WGS sequence"/>
</dbReference>
<feature type="region of interest" description="Disordered" evidence="1">
    <location>
        <begin position="39"/>
        <end position="64"/>
    </location>
</feature>